<dbReference type="EMBL" id="WHYR01000020">
    <property type="protein sequence ID" value="MQL52322.1"/>
    <property type="molecule type" value="Genomic_DNA"/>
</dbReference>
<organism evidence="1 2">
    <name type="scientific">Desulfofundulus thermobenzoicus</name>
    <dbReference type="NCBI Taxonomy" id="29376"/>
    <lineage>
        <taxon>Bacteria</taxon>
        <taxon>Bacillati</taxon>
        <taxon>Bacillota</taxon>
        <taxon>Clostridia</taxon>
        <taxon>Eubacteriales</taxon>
        <taxon>Peptococcaceae</taxon>
        <taxon>Desulfofundulus</taxon>
    </lineage>
</organism>
<comment type="caution">
    <text evidence="1">The sequence shown here is derived from an EMBL/GenBank/DDBJ whole genome shotgun (WGS) entry which is preliminary data.</text>
</comment>
<sequence>MTFFPGGLATGIGSLPYTDPGQALPLILENMPGIPHWPQLPRRGGAEGFVFQFLQPLIRAGLLVVKEGRAVFDDRDPQWPGGLTRFYSDYLAVEEGDAAALQSFALPREAAAGFYAFMEAMGRDLGRARYVKGHLAGPLTVAFQLKNRQGRIAYYEEQLRDLVVKTLAAHAAWQARTLGDLGRPAIIFVDEPAVSVYGQSTYITVTREMIKEDLETIFQFIHREGALAGVHSCDAIDWSILCETSLDIINLDAYNFGSSLWIYSRELRVFLERGGVIAWGMVPTSEKAFAENEDTLLARWRELLAGLVDRGVPEDLLYRQCLLTPACGTGLLEPALAEHIYRLTRRMSERVQGLG</sequence>
<evidence type="ECO:0000313" key="2">
    <source>
        <dbReference type="Proteomes" id="UP000441717"/>
    </source>
</evidence>
<proteinExistence type="predicted"/>
<dbReference type="AlphaFoldDB" id="A0A6N7IQL8"/>
<accession>A0A6N7IQL8</accession>
<dbReference type="Gene3D" id="3.20.20.210">
    <property type="match status" value="1"/>
</dbReference>
<gene>
    <name evidence="1" type="ORF">GFC01_08565</name>
</gene>
<evidence type="ECO:0008006" key="3">
    <source>
        <dbReference type="Google" id="ProtNLM"/>
    </source>
</evidence>
<dbReference type="SUPFAM" id="SSF51726">
    <property type="entry name" value="UROD/MetE-like"/>
    <property type="match status" value="1"/>
</dbReference>
<protein>
    <recommendedName>
        <fullName evidence="3">Methionine synthase</fullName>
    </recommendedName>
</protein>
<name>A0A6N7IQL8_9FIRM</name>
<dbReference type="InterPro" id="IPR038071">
    <property type="entry name" value="UROD/MetE-like_sf"/>
</dbReference>
<dbReference type="Proteomes" id="UP000441717">
    <property type="component" value="Unassembled WGS sequence"/>
</dbReference>
<dbReference type="RefSeq" id="WP_152946314.1">
    <property type="nucleotide sequence ID" value="NZ_WHYR01000020.1"/>
</dbReference>
<dbReference type="OrthoDB" id="144815at2"/>
<keyword evidence="2" id="KW-1185">Reference proteome</keyword>
<evidence type="ECO:0000313" key="1">
    <source>
        <dbReference type="EMBL" id="MQL52322.1"/>
    </source>
</evidence>
<reference evidence="1 2" key="1">
    <citation type="submission" date="2019-10" db="EMBL/GenBank/DDBJ databases">
        <title>Comparative genomics of sulfur disproportionating microorganisms.</title>
        <authorList>
            <person name="Ward L.M."/>
            <person name="Bertran E."/>
            <person name="Johnston D."/>
        </authorList>
    </citation>
    <scope>NUCLEOTIDE SEQUENCE [LARGE SCALE GENOMIC DNA]</scope>
    <source>
        <strain evidence="1 2">DSM 14055</strain>
    </source>
</reference>